<dbReference type="PhylomeDB" id="D6WSJ6"/>
<evidence type="ECO:0000256" key="1">
    <source>
        <dbReference type="SAM" id="Phobius"/>
    </source>
</evidence>
<feature type="transmembrane region" description="Helical" evidence="1">
    <location>
        <begin position="109"/>
        <end position="130"/>
    </location>
</feature>
<dbReference type="InParanoid" id="D6WSJ6"/>
<keyword evidence="4" id="KW-1185">Reference proteome</keyword>
<keyword evidence="1" id="KW-1133">Transmembrane helix</keyword>
<evidence type="ECO:0000313" key="3">
    <source>
        <dbReference type="EMBL" id="EFA07115.1"/>
    </source>
</evidence>
<evidence type="ECO:0000259" key="2">
    <source>
        <dbReference type="Pfam" id="PF14214"/>
    </source>
</evidence>
<keyword evidence="1" id="KW-0812">Transmembrane</keyword>
<dbReference type="HOGENOM" id="CLU_1442825_0_0_1"/>
<name>D6WSJ6_TRICA</name>
<dbReference type="STRING" id="7070.D6WSJ6"/>
<dbReference type="Proteomes" id="UP000007266">
    <property type="component" value="Linkage group 7"/>
</dbReference>
<dbReference type="Pfam" id="PF14214">
    <property type="entry name" value="Helitron_like_N"/>
    <property type="match status" value="1"/>
</dbReference>
<proteinExistence type="predicted"/>
<dbReference type="EMBL" id="KQ971354">
    <property type="protein sequence ID" value="EFA07115.1"/>
    <property type="molecule type" value="Genomic_DNA"/>
</dbReference>
<dbReference type="eggNOG" id="KOG0987">
    <property type="taxonomic scope" value="Eukaryota"/>
</dbReference>
<dbReference type="AlphaFoldDB" id="D6WSJ6"/>
<feature type="domain" description="Helitron helicase-like" evidence="2">
    <location>
        <begin position="3"/>
        <end position="71"/>
    </location>
</feature>
<accession>D6WSJ6</accession>
<organism evidence="3 4">
    <name type="scientific">Tribolium castaneum</name>
    <name type="common">Red flour beetle</name>
    <dbReference type="NCBI Taxonomy" id="7070"/>
    <lineage>
        <taxon>Eukaryota</taxon>
        <taxon>Metazoa</taxon>
        <taxon>Ecdysozoa</taxon>
        <taxon>Arthropoda</taxon>
        <taxon>Hexapoda</taxon>
        <taxon>Insecta</taxon>
        <taxon>Pterygota</taxon>
        <taxon>Neoptera</taxon>
        <taxon>Endopterygota</taxon>
        <taxon>Coleoptera</taxon>
        <taxon>Polyphaga</taxon>
        <taxon>Cucujiformia</taxon>
        <taxon>Tenebrionidae</taxon>
        <taxon>Tenebrionidae incertae sedis</taxon>
        <taxon>Tribolium</taxon>
    </lineage>
</organism>
<gene>
    <name evidence="3" type="primary">GLEAN_10106</name>
    <name evidence="3" type="ORF">TcasGA2_TC010106</name>
</gene>
<protein>
    <recommendedName>
        <fullName evidence="2">Helitron helicase-like domain-containing protein</fullName>
    </recommendedName>
</protein>
<keyword evidence="1" id="KW-0472">Membrane</keyword>
<reference evidence="3 4" key="1">
    <citation type="journal article" date="2008" name="Nature">
        <title>The genome of the model beetle and pest Tribolium castaneum.</title>
        <authorList>
            <consortium name="Tribolium Genome Sequencing Consortium"/>
            <person name="Richards S."/>
            <person name="Gibbs R.A."/>
            <person name="Weinstock G.M."/>
            <person name="Brown S.J."/>
            <person name="Denell R."/>
            <person name="Beeman R.W."/>
            <person name="Gibbs R."/>
            <person name="Beeman R.W."/>
            <person name="Brown S.J."/>
            <person name="Bucher G."/>
            <person name="Friedrich M."/>
            <person name="Grimmelikhuijzen C.J."/>
            <person name="Klingler M."/>
            <person name="Lorenzen M."/>
            <person name="Richards S."/>
            <person name="Roth S."/>
            <person name="Schroder R."/>
            <person name="Tautz D."/>
            <person name="Zdobnov E.M."/>
            <person name="Muzny D."/>
            <person name="Gibbs R.A."/>
            <person name="Weinstock G.M."/>
            <person name="Attaway T."/>
            <person name="Bell S."/>
            <person name="Buhay C.J."/>
            <person name="Chandrabose M.N."/>
            <person name="Chavez D."/>
            <person name="Clerk-Blankenburg K.P."/>
            <person name="Cree A."/>
            <person name="Dao M."/>
            <person name="Davis C."/>
            <person name="Chacko J."/>
            <person name="Dinh H."/>
            <person name="Dugan-Rocha S."/>
            <person name="Fowler G."/>
            <person name="Garner T.T."/>
            <person name="Garnes J."/>
            <person name="Gnirke A."/>
            <person name="Hawes A."/>
            <person name="Hernandez J."/>
            <person name="Hines S."/>
            <person name="Holder M."/>
            <person name="Hume J."/>
            <person name="Jhangiani S.N."/>
            <person name="Joshi V."/>
            <person name="Khan Z.M."/>
            <person name="Jackson L."/>
            <person name="Kovar C."/>
            <person name="Kowis A."/>
            <person name="Lee S."/>
            <person name="Lewis L.R."/>
            <person name="Margolis J."/>
            <person name="Morgan M."/>
            <person name="Nazareth L.V."/>
            <person name="Nguyen N."/>
            <person name="Okwuonu G."/>
            <person name="Parker D."/>
            <person name="Richards S."/>
            <person name="Ruiz S.J."/>
            <person name="Santibanez J."/>
            <person name="Savard J."/>
            <person name="Scherer S.E."/>
            <person name="Schneider B."/>
            <person name="Sodergren E."/>
            <person name="Tautz D."/>
            <person name="Vattahil S."/>
            <person name="Villasana D."/>
            <person name="White C.S."/>
            <person name="Wright R."/>
            <person name="Park Y."/>
            <person name="Beeman R.W."/>
            <person name="Lord J."/>
            <person name="Oppert B."/>
            <person name="Lorenzen M."/>
            <person name="Brown S."/>
            <person name="Wang L."/>
            <person name="Savard J."/>
            <person name="Tautz D."/>
            <person name="Richards S."/>
            <person name="Weinstock G."/>
            <person name="Gibbs R.A."/>
            <person name="Liu Y."/>
            <person name="Worley K."/>
            <person name="Weinstock G."/>
            <person name="Elsik C.G."/>
            <person name="Reese J.T."/>
            <person name="Elhaik E."/>
            <person name="Landan G."/>
            <person name="Graur D."/>
            <person name="Arensburger P."/>
            <person name="Atkinson P."/>
            <person name="Beeman R.W."/>
            <person name="Beidler J."/>
            <person name="Brown S.J."/>
            <person name="Demuth J.P."/>
            <person name="Drury D.W."/>
            <person name="Du Y.Z."/>
            <person name="Fujiwara H."/>
            <person name="Lorenzen M."/>
            <person name="Maselli V."/>
            <person name="Osanai M."/>
            <person name="Park Y."/>
            <person name="Robertson H.M."/>
            <person name="Tu Z."/>
            <person name="Wang J.J."/>
            <person name="Wang S."/>
            <person name="Richards S."/>
            <person name="Song H."/>
            <person name="Zhang L."/>
            <person name="Sodergren E."/>
            <person name="Werner D."/>
            <person name="Stanke M."/>
            <person name="Morgenstern B."/>
            <person name="Solovyev V."/>
            <person name="Kosarev P."/>
            <person name="Brown G."/>
            <person name="Chen H.C."/>
            <person name="Ermolaeva O."/>
            <person name="Hlavina W."/>
            <person name="Kapustin Y."/>
            <person name="Kiryutin B."/>
            <person name="Kitts P."/>
            <person name="Maglott D."/>
            <person name="Pruitt K."/>
            <person name="Sapojnikov V."/>
            <person name="Souvorov A."/>
            <person name="Mackey A.J."/>
            <person name="Waterhouse R.M."/>
            <person name="Wyder S."/>
            <person name="Zdobnov E.M."/>
            <person name="Zdobnov E.M."/>
            <person name="Wyder S."/>
            <person name="Kriventseva E.V."/>
            <person name="Kadowaki T."/>
            <person name="Bork P."/>
            <person name="Aranda M."/>
            <person name="Bao R."/>
            <person name="Beermann A."/>
            <person name="Berns N."/>
            <person name="Bolognesi R."/>
            <person name="Bonneton F."/>
            <person name="Bopp D."/>
            <person name="Brown S.J."/>
            <person name="Bucher G."/>
            <person name="Butts T."/>
            <person name="Chaumot A."/>
            <person name="Denell R.E."/>
            <person name="Ferrier D.E."/>
            <person name="Friedrich M."/>
            <person name="Gordon C.M."/>
            <person name="Jindra M."/>
            <person name="Klingler M."/>
            <person name="Lan Q."/>
            <person name="Lattorff H.M."/>
            <person name="Laudet V."/>
            <person name="von Levetsow C."/>
            <person name="Liu Z."/>
            <person name="Lutz R."/>
            <person name="Lynch J.A."/>
            <person name="da Fonseca R.N."/>
            <person name="Posnien N."/>
            <person name="Reuter R."/>
            <person name="Roth S."/>
            <person name="Savard J."/>
            <person name="Schinko J.B."/>
            <person name="Schmitt C."/>
            <person name="Schoppmeier M."/>
            <person name="Schroder R."/>
            <person name="Shippy T.D."/>
            <person name="Simonnet F."/>
            <person name="Marques-Souza H."/>
            <person name="Tautz D."/>
            <person name="Tomoyasu Y."/>
            <person name="Trauner J."/>
            <person name="Van der Zee M."/>
            <person name="Vervoort M."/>
            <person name="Wittkopp N."/>
            <person name="Wimmer E.A."/>
            <person name="Yang X."/>
            <person name="Jones A.K."/>
            <person name="Sattelle D.B."/>
            <person name="Ebert P.R."/>
            <person name="Nelson D."/>
            <person name="Scott J.G."/>
            <person name="Beeman R.W."/>
            <person name="Muthukrishnan S."/>
            <person name="Kramer K.J."/>
            <person name="Arakane Y."/>
            <person name="Beeman R.W."/>
            <person name="Zhu Q."/>
            <person name="Hogenkamp D."/>
            <person name="Dixit R."/>
            <person name="Oppert B."/>
            <person name="Jiang H."/>
            <person name="Zou Z."/>
            <person name="Marshall J."/>
            <person name="Elpidina E."/>
            <person name="Vinokurov K."/>
            <person name="Oppert C."/>
            <person name="Zou Z."/>
            <person name="Evans J."/>
            <person name="Lu Z."/>
            <person name="Zhao P."/>
            <person name="Sumathipala N."/>
            <person name="Altincicek B."/>
            <person name="Vilcinskas A."/>
            <person name="Williams M."/>
            <person name="Hultmark D."/>
            <person name="Hetru C."/>
            <person name="Jiang H."/>
            <person name="Grimmelikhuijzen C.J."/>
            <person name="Hauser F."/>
            <person name="Cazzamali G."/>
            <person name="Williamson M."/>
            <person name="Park Y."/>
            <person name="Li B."/>
            <person name="Tanaka Y."/>
            <person name="Predel R."/>
            <person name="Neupert S."/>
            <person name="Schachtner J."/>
            <person name="Verleyen P."/>
            <person name="Raible F."/>
            <person name="Bork P."/>
            <person name="Friedrich M."/>
            <person name="Walden K.K."/>
            <person name="Robertson H.M."/>
            <person name="Angeli S."/>
            <person name="Foret S."/>
            <person name="Bucher G."/>
            <person name="Schuetz S."/>
            <person name="Maleszka R."/>
            <person name="Wimmer E.A."/>
            <person name="Beeman R.W."/>
            <person name="Lorenzen M."/>
            <person name="Tomoyasu Y."/>
            <person name="Miller S.C."/>
            <person name="Grossmann D."/>
            <person name="Bucher G."/>
        </authorList>
    </citation>
    <scope>NUCLEOTIDE SEQUENCE [LARGE SCALE GENOMIC DNA]</scope>
    <source>
        <strain evidence="3 4">Georgia GA2</strain>
    </source>
</reference>
<sequence length="188" mass="21594">MICNSKWSKIARNLEYKQKYKHRPDLVCRVFHSKLLELIDEIVNEQIFGVVLNMYSIEFQKRELTHAHILVTLRPEDKLNTEQLVGAAVSAVIRTKTLNQGCTCWSRNIVLVILAASIILNGFARTLFYWGTIGFASQITDDLMMFDLEGTPNDNRRIVPHNKYLWGRFFGDGSVLGGDWIELDFSVV</sequence>
<evidence type="ECO:0000313" key="4">
    <source>
        <dbReference type="Proteomes" id="UP000007266"/>
    </source>
</evidence>
<reference evidence="3 4" key="2">
    <citation type="journal article" date="2010" name="Nucleic Acids Res.">
        <title>BeetleBase in 2010: revisions to provide comprehensive genomic information for Tribolium castaneum.</title>
        <authorList>
            <person name="Kim H.S."/>
            <person name="Murphy T."/>
            <person name="Xia J."/>
            <person name="Caragea D."/>
            <person name="Park Y."/>
            <person name="Beeman R.W."/>
            <person name="Lorenzen M.D."/>
            <person name="Butcher S."/>
            <person name="Manak J.R."/>
            <person name="Brown S.J."/>
        </authorList>
    </citation>
    <scope>GENOME REANNOTATION</scope>
    <source>
        <strain evidence="3 4">Georgia GA2</strain>
    </source>
</reference>
<dbReference type="InterPro" id="IPR025476">
    <property type="entry name" value="Helitron_helicase-like"/>
</dbReference>